<dbReference type="InterPro" id="IPR027417">
    <property type="entry name" value="P-loop_NTPase"/>
</dbReference>
<dbReference type="VEuPathDB" id="TriTrypDB:LPAL13_140017100"/>
<dbReference type="RefSeq" id="XP_010697346.1">
    <property type="nucleotide sequence ID" value="XM_010699044.1"/>
</dbReference>
<dbReference type="SUPFAM" id="SSF57903">
    <property type="entry name" value="FYVE/PHD zinc finger"/>
    <property type="match status" value="1"/>
</dbReference>
<dbReference type="Gene3D" id="1.20.1280.50">
    <property type="match status" value="1"/>
</dbReference>
<dbReference type="InterPro" id="IPR011011">
    <property type="entry name" value="Znf_FYVE_PHD"/>
</dbReference>
<dbReference type="GO" id="GO:0003924">
    <property type="term" value="F:GTPase activity"/>
    <property type="evidence" value="ECO:0007669"/>
    <property type="project" value="InterPro"/>
</dbReference>
<feature type="compositionally biased region" description="Polar residues" evidence="5">
    <location>
        <begin position="810"/>
        <end position="835"/>
    </location>
</feature>
<keyword evidence="2 4" id="KW-0863">Zinc-finger</keyword>
<dbReference type="GeneID" id="22573382"/>
<evidence type="ECO:0000256" key="4">
    <source>
        <dbReference type="PROSITE-ProRule" id="PRU00091"/>
    </source>
</evidence>
<dbReference type="PANTHER" id="PTHR23164">
    <property type="entry name" value="EARLY ENDOSOME ANTIGEN 1"/>
    <property type="match status" value="1"/>
</dbReference>
<evidence type="ECO:0000256" key="3">
    <source>
        <dbReference type="ARBA" id="ARBA00022833"/>
    </source>
</evidence>
<dbReference type="Pfam" id="PF00071">
    <property type="entry name" value="Ras"/>
    <property type="match status" value="1"/>
</dbReference>
<keyword evidence="3" id="KW-0862">Zinc</keyword>
<dbReference type="SUPFAM" id="SSF52540">
    <property type="entry name" value="P-loop containing nucleoside triphosphate hydrolases"/>
    <property type="match status" value="1"/>
</dbReference>
<evidence type="ECO:0000256" key="1">
    <source>
        <dbReference type="ARBA" id="ARBA00022723"/>
    </source>
</evidence>
<dbReference type="Pfam" id="PF01363">
    <property type="entry name" value="FYVE"/>
    <property type="match status" value="1"/>
</dbReference>
<keyword evidence="8" id="KW-1185">Reference proteome</keyword>
<dbReference type="Gene3D" id="3.40.50.300">
    <property type="entry name" value="P-loop containing nucleotide triphosphate hydrolases"/>
    <property type="match status" value="1"/>
</dbReference>
<dbReference type="FunFam" id="3.40.50.300:FF:002951">
    <property type="entry name" value="Putative ras-like small GTPases"/>
    <property type="match status" value="1"/>
</dbReference>
<proteinExistence type="predicted"/>
<dbReference type="InterPro" id="IPR036047">
    <property type="entry name" value="F-box-like_dom_sf"/>
</dbReference>
<dbReference type="SMART" id="SM00064">
    <property type="entry name" value="FYVE"/>
    <property type="match status" value="1"/>
</dbReference>
<dbReference type="InterPro" id="IPR001806">
    <property type="entry name" value="Small_GTPase"/>
</dbReference>
<dbReference type="InterPro" id="IPR013083">
    <property type="entry name" value="Znf_RING/FYVE/PHD"/>
</dbReference>
<sequence>MEKDMLSLYPSHLQERRASGPPVLHVNVLCGLSNEDITSSSFVATIGRSSSTGVGTLNRVNPTSSIPASATAFASRRARNGSLSPLRSFPSSSAANGTSPVQSSTLAKPVLDLSQVRCIPIDQWVPDAHVVNCMAPDCGNSFSLFNRKHHCRMCGRVFCSSCCNNLVYIPAAVAQNAASSSTDGMAMGSCTATSYTPVSSAITSELQQFHRACARDGSAPLNGMRRGLQSPVTSSPDLFPATSMTLHHGSLVVCGEGNGSLPSSALNSVVAMTTAPSPSFPSTQTAAPCRVCASCSYEVQLVVSTRQENGEPRRRSRGELKMIQRVLLVNIMTFLTLRDLANVSLVSADFYFMSRDNIIWYQYNMTRWAQESELPRLSSLKSHAEASRTQQQKGLSWYASSSGSAARSSLAEDMFNSAPVIQDAAALSESEAAKRVISLHARYSYTQFLDFARRQEMARCEGLSSFSLGARILLSSPIRVALVGPCGIGKTASVRAFLGEKLSQMVVRPTIGFERRAVTVRLARGLSTEAVLHIYDLSGADRYRELRRFVCRHCHAIGLCYDPSRKMTLVQAADIMMELEGALGPQSVVVCGLVRQPPRASSSGSVPLDCHKADPTHLSATMAALHLSTLPKRESQSLQSLPVDPAVPVSTGALTGELMLATPLCGVSNGTKTPFQSSSSSTSITARLSGVTAESNGDQSDDRLQANTATSTMALLRAVPLSSTTPAPALPPFTTATSSGGSLEVSAEDAVGITVRGHSSIQCPLLHPTPFFEAVVQSVLDRLVEATVASTSTISEISAVLAMQSGGSGRRNSSTCSAGSLSAGSAPRSTIQASSVRRRPHASRAIVQDLLNLTMQPCALDILLDRK</sequence>
<keyword evidence="1" id="KW-0479">Metal-binding</keyword>
<dbReference type="InterPro" id="IPR017455">
    <property type="entry name" value="Znf_FYVE-rel"/>
</dbReference>
<name>A0A088RLB9_LEIPA</name>
<dbReference type="AlphaFoldDB" id="A0A088RLB9"/>
<protein>
    <submittedName>
        <fullName evidence="7">Ras-like small GTPase, putative</fullName>
    </submittedName>
</protein>
<dbReference type="OrthoDB" id="10018316at2759"/>
<dbReference type="Proteomes" id="UP000063063">
    <property type="component" value="Chromosome 14"/>
</dbReference>
<reference evidence="7 8" key="1">
    <citation type="journal article" date="2015" name="Sci. Rep.">
        <title>The genome of Leishmania panamensis: insights into genomics of the L. (Viannia) subgenus.</title>
        <authorList>
            <person name="Llanes A."/>
            <person name="Restrepo C.M."/>
            <person name="Vecchio G.D."/>
            <person name="Anguizola F.J."/>
            <person name="Lleonart R."/>
        </authorList>
    </citation>
    <scope>NUCLEOTIDE SEQUENCE [LARGE SCALE GENOMIC DNA]</scope>
    <source>
        <strain evidence="7 8">MHOM/PA/94/PSC-1</strain>
    </source>
</reference>
<evidence type="ECO:0000256" key="2">
    <source>
        <dbReference type="ARBA" id="ARBA00022771"/>
    </source>
</evidence>
<organism evidence="7 8">
    <name type="scientific">Leishmania panamensis</name>
    <dbReference type="NCBI Taxonomy" id="5679"/>
    <lineage>
        <taxon>Eukaryota</taxon>
        <taxon>Discoba</taxon>
        <taxon>Euglenozoa</taxon>
        <taxon>Kinetoplastea</taxon>
        <taxon>Metakinetoplastina</taxon>
        <taxon>Trypanosomatida</taxon>
        <taxon>Trypanosomatidae</taxon>
        <taxon>Leishmaniinae</taxon>
        <taxon>Leishmania</taxon>
        <taxon>Leishmania guyanensis species complex</taxon>
    </lineage>
</organism>
<evidence type="ECO:0000259" key="6">
    <source>
        <dbReference type="PROSITE" id="PS50178"/>
    </source>
</evidence>
<accession>A0A088RLB9</accession>
<dbReference type="PROSITE" id="PS50178">
    <property type="entry name" value="ZF_FYVE"/>
    <property type="match status" value="1"/>
</dbReference>
<evidence type="ECO:0000313" key="7">
    <source>
        <dbReference type="EMBL" id="AIN96693.1"/>
    </source>
</evidence>
<dbReference type="InterPro" id="IPR000306">
    <property type="entry name" value="Znf_FYVE"/>
</dbReference>
<dbReference type="VEuPathDB" id="TriTrypDB:LPMP_141150"/>
<dbReference type="EMBL" id="CP009383">
    <property type="protein sequence ID" value="AIN96693.1"/>
    <property type="molecule type" value="Genomic_DNA"/>
</dbReference>
<dbReference type="GO" id="GO:0008270">
    <property type="term" value="F:zinc ion binding"/>
    <property type="evidence" value="ECO:0007669"/>
    <property type="project" value="UniProtKB-KW"/>
</dbReference>
<evidence type="ECO:0000256" key="5">
    <source>
        <dbReference type="SAM" id="MobiDB-lite"/>
    </source>
</evidence>
<feature type="domain" description="FYVE-type" evidence="6">
    <location>
        <begin position="138"/>
        <end position="190"/>
    </location>
</feature>
<dbReference type="KEGG" id="lpan:LPMP_141150"/>
<gene>
    <name evidence="7" type="ORF">LPMP_141150</name>
</gene>
<feature type="region of interest" description="Disordered" evidence="5">
    <location>
        <begin position="805"/>
        <end position="838"/>
    </location>
</feature>
<dbReference type="PANTHER" id="PTHR23164:SF29">
    <property type="entry name" value="E3 UBIQUITIN-PROTEIN LIGASE PIB1"/>
    <property type="match status" value="1"/>
</dbReference>
<dbReference type="Gene3D" id="3.30.40.10">
    <property type="entry name" value="Zinc/RING finger domain, C3HC4 (zinc finger)"/>
    <property type="match status" value="1"/>
</dbReference>
<dbReference type="eggNOG" id="KOG0230">
    <property type="taxonomic scope" value="Eukaryota"/>
</dbReference>
<evidence type="ECO:0000313" key="8">
    <source>
        <dbReference type="Proteomes" id="UP000063063"/>
    </source>
</evidence>
<dbReference type="GO" id="GO:0005525">
    <property type="term" value="F:GTP binding"/>
    <property type="evidence" value="ECO:0007669"/>
    <property type="project" value="InterPro"/>
</dbReference>
<dbReference type="SUPFAM" id="SSF81383">
    <property type="entry name" value="F-box domain"/>
    <property type="match status" value="1"/>
</dbReference>